<reference evidence="3" key="1">
    <citation type="submission" date="2016-09" db="EMBL/GenBank/DDBJ databases">
        <authorList>
            <person name="Jeantristanb JTB J.-T."/>
            <person name="Ricardo R."/>
        </authorList>
    </citation>
    <scope>NUCLEOTIDE SEQUENCE [LARGE SCALE GENOMIC DNA]</scope>
</reference>
<proteinExistence type="predicted"/>
<name>A0A238FN90_9BASI</name>
<feature type="region of interest" description="Disordered" evidence="1">
    <location>
        <begin position="1"/>
        <end position="32"/>
    </location>
</feature>
<accession>A0A238FN90</accession>
<feature type="compositionally biased region" description="Polar residues" evidence="1">
    <location>
        <begin position="22"/>
        <end position="32"/>
    </location>
</feature>
<evidence type="ECO:0000256" key="1">
    <source>
        <dbReference type="SAM" id="MobiDB-lite"/>
    </source>
</evidence>
<sequence length="94" mass="10678">MSTVGKKGTPYKFSSRLRRSGNSKTPTARTSLNRTRKVVAVVDNQLWGPVLKEETFIMRSKKTHQADIEQDDDIFAWRPILRVTFVIARAEAGD</sequence>
<organism evidence="2 3">
    <name type="scientific">Microbotryum intermedium</name>
    <dbReference type="NCBI Taxonomy" id="269621"/>
    <lineage>
        <taxon>Eukaryota</taxon>
        <taxon>Fungi</taxon>
        <taxon>Dikarya</taxon>
        <taxon>Basidiomycota</taxon>
        <taxon>Pucciniomycotina</taxon>
        <taxon>Microbotryomycetes</taxon>
        <taxon>Microbotryales</taxon>
        <taxon>Microbotryaceae</taxon>
        <taxon>Microbotryum</taxon>
    </lineage>
</organism>
<evidence type="ECO:0000313" key="2">
    <source>
        <dbReference type="EMBL" id="SCV74259.1"/>
    </source>
</evidence>
<dbReference type="EMBL" id="FMSP01000020">
    <property type="protein sequence ID" value="SCV74259.1"/>
    <property type="molecule type" value="Genomic_DNA"/>
</dbReference>
<protein>
    <submittedName>
        <fullName evidence="2">BQ2448_6691 protein</fullName>
    </submittedName>
</protein>
<keyword evidence="3" id="KW-1185">Reference proteome</keyword>
<dbReference type="Proteomes" id="UP000198372">
    <property type="component" value="Unassembled WGS sequence"/>
</dbReference>
<gene>
    <name evidence="2" type="ORF">BQ2448_6691</name>
</gene>
<dbReference type="AlphaFoldDB" id="A0A238FN90"/>
<evidence type="ECO:0000313" key="3">
    <source>
        <dbReference type="Proteomes" id="UP000198372"/>
    </source>
</evidence>